<dbReference type="InterPro" id="IPR000242">
    <property type="entry name" value="PTP_cat"/>
</dbReference>
<keyword evidence="1" id="KW-0812">Transmembrane</keyword>
<evidence type="ECO:0000313" key="4">
    <source>
        <dbReference type="Proteomes" id="UP000035681"/>
    </source>
</evidence>
<dbReference type="Gene3D" id="3.90.190.10">
    <property type="entry name" value="Protein tyrosine phosphatase superfamily"/>
    <property type="match status" value="1"/>
</dbReference>
<feature type="transmembrane region" description="Helical" evidence="1">
    <location>
        <begin position="261"/>
        <end position="283"/>
    </location>
</feature>
<keyword evidence="2" id="KW-0732">Signal</keyword>
<evidence type="ECO:0000256" key="2">
    <source>
        <dbReference type="SAM" id="SignalP"/>
    </source>
</evidence>
<feature type="signal peptide" evidence="2">
    <location>
        <begin position="1"/>
        <end position="16"/>
    </location>
</feature>
<keyword evidence="1" id="KW-1133">Transmembrane helix</keyword>
<accession>A0AAF5I1I3</accession>
<evidence type="ECO:0000256" key="1">
    <source>
        <dbReference type="SAM" id="Phobius"/>
    </source>
</evidence>
<evidence type="ECO:0000259" key="3">
    <source>
        <dbReference type="PROSITE" id="PS50055"/>
    </source>
</evidence>
<reference evidence="5" key="1">
    <citation type="submission" date="2024-02" db="UniProtKB">
        <authorList>
            <consortium name="WormBaseParasite"/>
        </authorList>
    </citation>
    <scope>IDENTIFICATION</scope>
</reference>
<evidence type="ECO:0000313" key="5">
    <source>
        <dbReference type="WBParaSite" id="TCONS_00009391.p1"/>
    </source>
</evidence>
<organism evidence="4 5">
    <name type="scientific">Strongyloides stercoralis</name>
    <name type="common">Threadworm</name>
    <dbReference type="NCBI Taxonomy" id="6248"/>
    <lineage>
        <taxon>Eukaryota</taxon>
        <taxon>Metazoa</taxon>
        <taxon>Ecdysozoa</taxon>
        <taxon>Nematoda</taxon>
        <taxon>Chromadorea</taxon>
        <taxon>Rhabditida</taxon>
        <taxon>Tylenchina</taxon>
        <taxon>Panagrolaimomorpha</taxon>
        <taxon>Strongyloidoidea</taxon>
        <taxon>Strongyloididae</taxon>
        <taxon>Strongyloides</taxon>
    </lineage>
</organism>
<dbReference type="PROSITE" id="PS50055">
    <property type="entry name" value="TYR_PHOSPHATASE_PTP"/>
    <property type="match status" value="1"/>
</dbReference>
<dbReference type="WBParaSite" id="TCONS_00009391.p1">
    <property type="protein sequence ID" value="TCONS_00009391.p1"/>
    <property type="gene ID" value="XLOC_007209"/>
</dbReference>
<feature type="domain" description="Tyrosine-protein phosphatase" evidence="3">
    <location>
        <begin position="310"/>
        <end position="498"/>
    </location>
</feature>
<dbReference type="Pfam" id="PF00102">
    <property type="entry name" value="Y_phosphatase"/>
    <property type="match status" value="1"/>
</dbReference>
<feature type="chain" id="PRO_5042226184" evidence="2">
    <location>
        <begin position="17"/>
        <end position="592"/>
    </location>
</feature>
<proteinExistence type="predicted"/>
<dbReference type="AlphaFoldDB" id="A0AAF5I1I3"/>
<dbReference type="InterPro" id="IPR029021">
    <property type="entry name" value="Prot-tyrosine_phosphatase-like"/>
</dbReference>
<protein>
    <submittedName>
        <fullName evidence="5">Tyrosine-protein phosphatase domain-containing protein</fullName>
    </submittedName>
</protein>
<keyword evidence="1" id="KW-0472">Membrane</keyword>
<keyword evidence="4" id="KW-1185">Reference proteome</keyword>
<dbReference type="Proteomes" id="UP000035681">
    <property type="component" value="Unplaced"/>
</dbReference>
<dbReference type="SUPFAM" id="SSF52799">
    <property type="entry name" value="(Phosphotyrosine protein) phosphatases II"/>
    <property type="match status" value="1"/>
</dbReference>
<sequence>MKFLIIFFVFPFLLESRNLIYYHYTLITTPFKEQTIEVDSNYDLIINRFSNQNVLIIFEPYKKVYNDDKSIHIYYENSTTEDQFRYIIQRDGINCALFIYNISDNAPIHIPFIFKNIDNNFSFKFTIKKKELFGKNTSNNNTFVMLAGTSLNYFGERQYLEVFCYSKVSLQMESNLSIAVEENDMNLKKNNDIITKIHKNIYNPSTSYVYIELKISDLINKNFMHFYRCKKYGNDEIETIKTIYNFKFNSDLKNQSPIDKIYSKALIFFGSIFLLLLILFKFIQLLNKIKKKNNKIKEQVCSKLEECCLKYNEIKELKDLFNEYNSKTKFNKCNQLNESDFRINYTLINLPNENNHIYIINNLNLDASIEFWKFVYSENIELIVTLAPCFNYTNAENCNDHYYEYAPGYYPEIMSDMIISMKEKEKTNLTGIYLKSFEIKKITSLNKNIYSSLSIYQLCVSNWNLNNHFPSPFYISHILYIIESLQCEKLLIHGTLIGRRADILSAIIFINEKITKKIENCEEWDNNIIDETLSQFDLIAKCEKFNEFEHNIIIMSLIAHFISKGYIRDKNFEQKLRENFTMLINDNNTLNL</sequence>
<name>A0AAF5I1I3_STRER</name>
<dbReference type="GO" id="GO:0004725">
    <property type="term" value="F:protein tyrosine phosphatase activity"/>
    <property type="evidence" value="ECO:0007669"/>
    <property type="project" value="InterPro"/>
</dbReference>